<gene>
    <name evidence="2" type="ORF">BKA55DRAFT_552941</name>
</gene>
<sequence>MSLRISQSLRRAALRTSPSTLLRTSIITRRFETTSSEPSPKPKRRMTDMPVLYSAHAKVVGARKGHVEAESLNVDLTMSKALGGPGDAGKTNPEELFAAGYGACFQSAMNAVAARDGITMPTSPEDSIVEATVHLVGDMQELEMCLRMDVKIMVRGLEQDMLESVVTKARRVCPYTRAVNGNVWTNWEVVKMD</sequence>
<dbReference type="SUPFAM" id="SSF82784">
    <property type="entry name" value="OsmC-like"/>
    <property type="match status" value="1"/>
</dbReference>
<evidence type="ECO:0000313" key="3">
    <source>
        <dbReference type="Proteomes" id="UP000720189"/>
    </source>
</evidence>
<organism evidence="2 3">
    <name type="scientific">Fusarium redolens</name>
    <dbReference type="NCBI Taxonomy" id="48865"/>
    <lineage>
        <taxon>Eukaryota</taxon>
        <taxon>Fungi</taxon>
        <taxon>Dikarya</taxon>
        <taxon>Ascomycota</taxon>
        <taxon>Pezizomycotina</taxon>
        <taxon>Sordariomycetes</taxon>
        <taxon>Hypocreomycetidae</taxon>
        <taxon>Hypocreales</taxon>
        <taxon>Nectriaceae</taxon>
        <taxon>Fusarium</taxon>
        <taxon>Fusarium redolens species complex</taxon>
    </lineage>
</organism>
<dbReference type="EMBL" id="JAGMUX010000001">
    <property type="protein sequence ID" value="KAH7270891.1"/>
    <property type="molecule type" value="Genomic_DNA"/>
</dbReference>
<dbReference type="NCBIfam" id="TIGR03561">
    <property type="entry name" value="organ_hyd_perox"/>
    <property type="match status" value="1"/>
</dbReference>
<dbReference type="InterPro" id="IPR015946">
    <property type="entry name" value="KH_dom-like_a/b"/>
</dbReference>
<proteinExistence type="inferred from homology"/>
<evidence type="ECO:0000313" key="2">
    <source>
        <dbReference type="EMBL" id="KAH7270891.1"/>
    </source>
</evidence>
<dbReference type="InterPro" id="IPR036102">
    <property type="entry name" value="OsmC/Ohrsf"/>
</dbReference>
<comment type="caution">
    <text evidence="2">The sequence shown here is derived from an EMBL/GenBank/DDBJ whole genome shotgun (WGS) entry which is preliminary data.</text>
</comment>
<dbReference type="Proteomes" id="UP000720189">
    <property type="component" value="Unassembled WGS sequence"/>
</dbReference>
<keyword evidence="3" id="KW-1185">Reference proteome</keyword>
<dbReference type="OrthoDB" id="60422at2759"/>
<dbReference type="PANTHER" id="PTHR33797:SF2">
    <property type="entry name" value="ORGANIC HYDROPEROXIDE RESISTANCE PROTEIN-LIKE"/>
    <property type="match status" value="1"/>
</dbReference>
<dbReference type="GeneID" id="70221438"/>
<accession>A0A9P9R938</accession>
<dbReference type="InterPro" id="IPR003718">
    <property type="entry name" value="OsmC/Ohr_fam"/>
</dbReference>
<dbReference type="InterPro" id="IPR019953">
    <property type="entry name" value="OHR"/>
</dbReference>
<dbReference type="RefSeq" id="XP_046057659.1">
    <property type="nucleotide sequence ID" value="XM_046191484.1"/>
</dbReference>
<comment type="similarity">
    <text evidence="1">Belongs to the OsmC/Ohr family.</text>
</comment>
<protein>
    <submittedName>
        <fullName evidence="2">OsmC/Ohr family</fullName>
    </submittedName>
</protein>
<dbReference type="Pfam" id="PF02566">
    <property type="entry name" value="OsmC"/>
    <property type="match status" value="1"/>
</dbReference>
<dbReference type="Gene3D" id="3.30.300.20">
    <property type="match status" value="1"/>
</dbReference>
<dbReference type="Gene3D" id="2.20.25.10">
    <property type="match status" value="1"/>
</dbReference>
<dbReference type="AlphaFoldDB" id="A0A9P9R938"/>
<evidence type="ECO:0000256" key="1">
    <source>
        <dbReference type="ARBA" id="ARBA00007378"/>
    </source>
</evidence>
<reference evidence="2" key="1">
    <citation type="journal article" date="2021" name="Nat. Commun.">
        <title>Genetic determinants of endophytism in the Arabidopsis root mycobiome.</title>
        <authorList>
            <person name="Mesny F."/>
            <person name="Miyauchi S."/>
            <person name="Thiergart T."/>
            <person name="Pickel B."/>
            <person name="Atanasova L."/>
            <person name="Karlsson M."/>
            <person name="Huettel B."/>
            <person name="Barry K.W."/>
            <person name="Haridas S."/>
            <person name="Chen C."/>
            <person name="Bauer D."/>
            <person name="Andreopoulos W."/>
            <person name="Pangilinan J."/>
            <person name="LaButti K."/>
            <person name="Riley R."/>
            <person name="Lipzen A."/>
            <person name="Clum A."/>
            <person name="Drula E."/>
            <person name="Henrissat B."/>
            <person name="Kohler A."/>
            <person name="Grigoriev I.V."/>
            <person name="Martin F.M."/>
            <person name="Hacquard S."/>
        </authorList>
    </citation>
    <scope>NUCLEOTIDE SEQUENCE</scope>
    <source>
        <strain evidence="2">MPI-CAGE-AT-0023</strain>
    </source>
</reference>
<name>A0A9P9R938_FUSRE</name>
<dbReference type="GO" id="GO:0006979">
    <property type="term" value="P:response to oxidative stress"/>
    <property type="evidence" value="ECO:0007669"/>
    <property type="project" value="InterPro"/>
</dbReference>
<dbReference type="PANTHER" id="PTHR33797">
    <property type="entry name" value="ORGANIC HYDROPEROXIDE RESISTANCE PROTEIN-LIKE"/>
    <property type="match status" value="1"/>
</dbReference>